<dbReference type="PANTHER" id="PTHR34477:SF5">
    <property type="entry name" value="BSL5627 PROTEIN"/>
    <property type="match status" value="1"/>
</dbReference>
<dbReference type="Pfam" id="PF01541">
    <property type="entry name" value="GIY-YIG"/>
    <property type="match status" value="1"/>
</dbReference>
<dbReference type="PANTHER" id="PTHR34477">
    <property type="entry name" value="UPF0213 PROTEIN YHBQ"/>
    <property type="match status" value="1"/>
</dbReference>
<comment type="caution">
    <text evidence="3">The sequence shown here is derived from an EMBL/GenBank/DDBJ whole genome shotgun (WGS) entry which is preliminary data.</text>
</comment>
<comment type="similarity">
    <text evidence="1">Belongs to the UPF0213 family.</text>
</comment>
<feature type="domain" description="GIY-YIG" evidence="2">
    <location>
        <begin position="4"/>
        <end position="79"/>
    </location>
</feature>
<reference evidence="3 4" key="1">
    <citation type="submission" date="2007-03" db="EMBL/GenBank/DDBJ databases">
        <authorList>
            <person name="Stal L."/>
            <person name="Ferriera S."/>
            <person name="Johnson J."/>
            <person name="Kravitz S."/>
            <person name="Beeson K."/>
            <person name="Sutton G."/>
            <person name="Rogers Y.-H."/>
            <person name="Friedman R."/>
            <person name="Frazier M."/>
            <person name="Venter J.C."/>
        </authorList>
    </citation>
    <scope>NUCLEOTIDE SEQUENCE [LARGE SCALE GENOMIC DNA]</scope>
    <source>
        <strain evidence="3 4">CCY0110</strain>
    </source>
</reference>
<sequence>MNNKQYYVYIMTNKSKTLYTGMTNHLLRRVYEHKNKLLEGFTKKYNITKLVYFEETSDVNEAIAFEKKIKGWTRGKKLL</sequence>
<dbReference type="CDD" id="cd10448">
    <property type="entry name" value="GIY-YIG_unchar_3"/>
    <property type="match status" value="1"/>
</dbReference>
<evidence type="ECO:0000256" key="1">
    <source>
        <dbReference type="ARBA" id="ARBA00007435"/>
    </source>
</evidence>
<dbReference type="AlphaFoldDB" id="A3IQV2"/>
<evidence type="ECO:0000313" key="3">
    <source>
        <dbReference type="EMBL" id="EAZ91157.1"/>
    </source>
</evidence>
<dbReference type="InterPro" id="IPR035901">
    <property type="entry name" value="GIY-YIG_endonuc_sf"/>
</dbReference>
<dbReference type="eggNOG" id="COG2827">
    <property type="taxonomic scope" value="Bacteria"/>
</dbReference>
<organism evidence="3 4">
    <name type="scientific">Crocosphaera chwakensis CCY0110</name>
    <dbReference type="NCBI Taxonomy" id="391612"/>
    <lineage>
        <taxon>Bacteria</taxon>
        <taxon>Bacillati</taxon>
        <taxon>Cyanobacteriota</taxon>
        <taxon>Cyanophyceae</taxon>
        <taxon>Oscillatoriophycideae</taxon>
        <taxon>Chroococcales</taxon>
        <taxon>Aphanothecaceae</taxon>
        <taxon>Crocosphaera</taxon>
        <taxon>Crocosphaera chwakensis</taxon>
    </lineage>
</organism>
<evidence type="ECO:0000259" key="2">
    <source>
        <dbReference type="PROSITE" id="PS50164"/>
    </source>
</evidence>
<dbReference type="Proteomes" id="UP000003781">
    <property type="component" value="Unassembled WGS sequence"/>
</dbReference>
<evidence type="ECO:0000313" key="4">
    <source>
        <dbReference type="Proteomes" id="UP000003781"/>
    </source>
</evidence>
<proteinExistence type="inferred from homology"/>
<accession>A3IQV2</accession>
<dbReference type="EMBL" id="AAXW01000016">
    <property type="protein sequence ID" value="EAZ91157.1"/>
    <property type="molecule type" value="Genomic_DNA"/>
</dbReference>
<gene>
    <name evidence="3" type="ORF">CY0110_12857</name>
</gene>
<keyword evidence="4" id="KW-1185">Reference proteome</keyword>
<dbReference type="InterPro" id="IPR000305">
    <property type="entry name" value="GIY-YIG_endonuc"/>
</dbReference>
<dbReference type="InterPro" id="IPR050190">
    <property type="entry name" value="UPF0213_domain"/>
</dbReference>
<dbReference type="RefSeq" id="WP_008275767.1">
    <property type="nucleotide sequence ID" value="NZ_AAXW01000016.1"/>
</dbReference>
<name>A3IQV2_9CHRO</name>
<dbReference type="PROSITE" id="PS50164">
    <property type="entry name" value="GIY_YIG"/>
    <property type="match status" value="1"/>
</dbReference>
<protein>
    <submittedName>
        <fullName evidence="3">Excinuclease ABC, C subunit, N-terminal</fullName>
    </submittedName>
</protein>
<dbReference type="SUPFAM" id="SSF82771">
    <property type="entry name" value="GIY-YIG endonuclease"/>
    <property type="match status" value="1"/>
</dbReference>
<dbReference type="Gene3D" id="3.40.1440.10">
    <property type="entry name" value="GIY-YIG endonuclease"/>
    <property type="match status" value="1"/>
</dbReference>